<accession>A0A6H0SHZ8</accession>
<evidence type="ECO:0000313" key="2">
    <source>
        <dbReference type="EMBL" id="QIV85965.1"/>
    </source>
</evidence>
<dbReference type="AlphaFoldDB" id="A0A6H0SHZ8"/>
<keyword evidence="3" id="KW-1185">Reference proteome</keyword>
<reference evidence="2 3" key="1">
    <citation type="submission" date="2018-09" db="EMBL/GenBank/DDBJ databases">
        <title>Glutamicibacter mishrai S5-52T (LMG 29155T = KCTC 39846T).</title>
        <authorList>
            <person name="Das S.K."/>
        </authorList>
    </citation>
    <scope>NUCLEOTIDE SEQUENCE [LARGE SCALE GENOMIC DNA]</scope>
    <source>
        <strain evidence="2 3">S5-52</strain>
    </source>
</reference>
<dbReference type="Proteomes" id="UP000502331">
    <property type="component" value="Chromosome"/>
</dbReference>
<feature type="transmembrane region" description="Helical" evidence="1">
    <location>
        <begin position="45"/>
        <end position="66"/>
    </location>
</feature>
<proteinExistence type="predicted"/>
<protein>
    <submittedName>
        <fullName evidence="2">Uncharacterized protein</fullName>
    </submittedName>
</protein>
<organism evidence="2 3">
    <name type="scientific">Glutamicibacter mishrai</name>
    <dbReference type="NCBI Taxonomy" id="1775880"/>
    <lineage>
        <taxon>Bacteria</taxon>
        <taxon>Bacillati</taxon>
        <taxon>Actinomycetota</taxon>
        <taxon>Actinomycetes</taxon>
        <taxon>Micrococcales</taxon>
        <taxon>Micrococcaceae</taxon>
        <taxon>Glutamicibacter</taxon>
    </lineage>
</organism>
<name>A0A6H0SHZ8_9MICC</name>
<dbReference type="Gene3D" id="3.10.350.10">
    <property type="entry name" value="LysM domain"/>
    <property type="match status" value="1"/>
</dbReference>
<evidence type="ECO:0000256" key="1">
    <source>
        <dbReference type="SAM" id="Phobius"/>
    </source>
</evidence>
<dbReference type="InterPro" id="IPR036779">
    <property type="entry name" value="LysM_dom_sf"/>
</dbReference>
<dbReference type="CDD" id="cd00118">
    <property type="entry name" value="LysM"/>
    <property type="match status" value="1"/>
</dbReference>
<keyword evidence="1" id="KW-1133">Transmembrane helix</keyword>
<sequence>MMRIRALFILFLFSAAGSVLLHIALSSVYSFTADTASREEPSRYIHFLISISTLALLALLLMRFIAERLLTWAIHHEHQEILKFFQWIAPSFSRRILTSLVGTSIVLSSVATANASTAAPSANLSSLISAESRNLSGASEKIQRAVPTAQWFPEQISVPISRLVTSGAEPKQERKSAGSETVVAEGENLWSIAAAHLGAQATSEEISHYWPRIYKANQRVIGSDPNHLEVGTVLALPPKE</sequence>
<dbReference type="EMBL" id="CP032549">
    <property type="protein sequence ID" value="QIV85965.1"/>
    <property type="molecule type" value="Genomic_DNA"/>
</dbReference>
<dbReference type="InterPro" id="IPR018392">
    <property type="entry name" value="LysM"/>
</dbReference>
<evidence type="ECO:0000313" key="3">
    <source>
        <dbReference type="Proteomes" id="UP000502331"/>
    </source>
</evidence>
<keyword evidence="1" id="KW-0812">Transmembrane</keyword>
<keyword evidence="1" id="KW-0472">Membrane</keyword>
<gene>
    <name evidence="2" type="ORF">D3791_01800</name>
</gene>